<evidence type="ECO:0000256" key="2">
    <source>
        <dbReference type="ARBA" id="ARBA00022517"/>
    </source>
</evidence>
<dbReference type="InterPro" id="IPR011033">
    <property type="entry name" value="PRC_barrel-like_sf"/>
</dbReference>
<dbReference type="InterPro" id="IPR009000">
    <property type="entry name" value="Transl_B-barrel_sf"/>
</dbReference>
<evidence type="ECO:0000313" key="8">
    <source>
        <dbReference type="EMBL" id="HIU02854.1"/>
    </source>
</evidence>
<name>A0A9D1KXL9_9FIRM</name>
<keyword evidence="3 5" id="KW-0698">rRNA processing</keyword>
<dbReference type="GO" id="GO:0006364">
    <property type="term" value="P:rRNA processing"/>
    <property type="evidence" value="ECO:0007669"/>
    <property type="project" value="UniProtKB-UniRule"/>
</dbReference>
<keyword evidence="1 5" id="KW-0963">Cytoplasm</keyword>
<evidence type="ECO:0000256" key="4">
    <source>
        <dbReference type="ARBA" id="ARBA00023186"/>
    </source>
</evidence>
<dbReference type="GO" id="GO:0005840">
    <property type="term" value="C:ribosome"/>
    <property type="evidence" value="ECO:0007669"/>
    <property type="project" value="InterPro"/>
</dbReference>
<evidence type="ECO:0000256" key="1">
    <source>
        <dbReference type="ARBA" id="ARBA00022490"/>
    </source>
</evidence>
<keyword evidence="2 5" id="KW-0690">Ribosome biogenesis</keyword>
<dbReference type="AlphaFoldDB" id="A0A9D1KXL9"/>
<proteinExistence type="inferred from homology"/>
<organism evidence="8 9">
    <name type="scientific">Candidatus Onthocola gallistercoris</name>
    <dbReference type="NCBI Taxonomy" id="2840876"/>
    <lineage>
        <taxon>Bacteria</taxon>
        <taxon>Bacillati</taxon>
        <taxon>Bacillota</taxon>
        <taxon>Bacilli</taxon>
        <taxon>Candidatus Onthocola</taxon>
    </lineage>
</organism>
<comment type="subcellular location">
    <subcellularLocation>
        <location evidence="5">Cytoplasm</location>
    </subcellularLocation>
</comment>
<dbReference type="InterPro" id="IPR056792">
    <property type="entry name" value="PRC_RimM"/>
</dbReference>
<evidence type="ECO:0000313" key="9">
    <source>
        <dbReference type="Proteomes" id="UP000824164"/>
    </source>
</evidence>
<feature type="domain" description="Ribosome maturation factor RimM PRC barrel" evidence="7">
    <location>
        <begin position="101"/>
        <end position="165"/>
    </location>
</feature>
<evidence type="ECO:0000259" key="7">
    <source>
        <dbReference type="Pfam" id="PF24986"/>
    </source>
</evidence>
<dbReference type="EMBL" id="DVLT01000042">
    <property type="protein sequence ID" value="HIU02854.1"/>
    <property type="molecule type" value="Genomic_DNA"/>
</dbReference>
<dbReference type="InterPro" id="IPR002676">
    <property type="entry name" value="RimM_N"/>
</dbReference>
<comment type="caution">
    <text evidence="8">The sequence shown here is derived from an EMBL/GenBank/DDBJ whole genome shotgun (WGS) entry which is preliminary data.</text>
</comment>
<comment type="similarity">
    <text evidence="5">Belongs to the RimM family.</text>
</comment>
<dbReference type="InterPro" id="IPR036976">
    <property type="entry name" value="RimM_N_sf"/>
</dbReference>
<dbReference type="GO" id="GO:0043022">
    <property type="term" value="F:ribosome binding"/>
    <property type="evidence" value="ECO:0007669"/>
    <property type="project" value="InterPro"/>
</dbReference>
<comment type="function">
    <text evidence="5">An accessory protein needed during the final step in the assembly of 30S ribosomal subunit, possibly for assembly of the head region. Essential for efficient processing of 16S rRNA. May be needed both before and after RbfA during the maturation of 16S rRNA. It has affinity for free ribosomal 30S subunits but not for 70S ribosomes.</text>
</comment>
<protein>
    <recommendedName>
        <fullName evidence="5">Ribosome maturation factor RimM</fullName>
    </recommendedName>
</protein>
<dbReference type="Gene3D" id="2.30.30.240">
    <property type="entry name" value="PRC-barrel domain"/>
    <property type="match status" value="1"/>
</dbReference>
<feature type="domain" description="RimM N-terminal" evidence="6">
    <location>
        <begin position="7"/>
        <end position="87"/>
    </location>
</feature>
<dbReference type="Pfam" id="PF01782">
    <property type="entry name" value="RimM"/>
    <property type="match status" value="1"/>
</dbReference>
<dbReference type="PANTHER" id="PTHR33692">
    <property type="entry name" value="RIBOSOME MATURATION FACTOR RIMM"/>
    <property type="match status" value="1"/>
</dbReference>
<evidence type="ECO:0000259" key="6">
    <source>
        <dbReference type="Pfam" id="PF01782"/>
    </source>
</evidence>
<evidence type="ECO:0000256" key="3">
    <source>
        <dbReference type="ARBA" id="ARBA00022552"/>
    </source>
</evidence>
<dbReference type="SUPFAM" id="SSF50346">
    <property type="entry name" value="PRC-barrel domain"/>
    <property type="match status" value="1"/>
</dbReference>
<dbReference type="InterPro" id="IPR011961">
    <property type="entry name" value="RimM"/>
</dbReference>
<comment type="subunit">
    <text evidence="5">Binds ribosomal protein uS19.</text>
</comment>
<dbReference type="Proteomes" id="UP000824164">
    <property type="component" value="Unassembled WGS sequence"/>
</dbReference>
<reference evidence="8" key="1">
    <citation type="submission" date="2020-10" db="EMBL/GenBank/DDBJ databases">
        <authorList>
            <person name="Gilroy R."/>
        </authorList>
    </citation>
    <scope>NUCLEOTIDE SEQUENCE</scope>
    <source>
        <strain evidence="8">CHK187-14744</strain>
    </source>
</reference>
<dbReference type="GO" id="GO:0042274">
    <property type="term" value="P:ribosomal small subunit biogenesis"/>
    <property type="evidence" value="ECO:0007669"/>
    <property type="project" value="UniProtKB-UniRule"/>
</dbReference>
<dbReference type="HAMAP" id="MF_00014">
    <property type="entry name" value="Ribosome_mat_RimM"/>
    <property type="match status" value="1"/>
</dbReference>
<dbReference type="Pfam" id="PF24986">
    <property type="entry name" value="PRC_RimM"/>
    <property type="match status" value="1"/>
</dbReference>
<reference evidence="8" key="2">
    <citation type="journal article" date="2021" name="PeerJ">
        <title>Extensive microbial diversity within the chicken gut microbiome revealed by metagenomics and culture.</title>
        <authorList>
            <person name="Gilroy R."/>
            <person name="Ravi A."/>
            <person name="Getino M."/>
            <person name="Pursley I."/>
            <person name="Horton D.L."/>
            <person name="Alikhan N.F."/>
            <person name="Baker D."/>
            <person name="Gharbi K."/>
            <person name="Hall N."/>
            <person name="Watson M."/>
            <person name="Adriaenssens E.M."/>
            <person name="Foster-Nyarko E."/>
            <person name="Jarju S."/>
            <person name="Secka A."/>
            <person name="Antonio M."/>
            <person name="Oren A."/>
            <person name="Chaudhuri R.R."/>
            <person name="La Ragione R."/>
            <person name="Hildebrand F."/>
            <person name="Pallen M.J."/>
        </authorList>
    </citation>
    <scope>NUCLEOTIDE SEQUENCE</scope>
    <source>
        <strain evidence="8">CHK187-14744</strain>
    </source>
</reference>
<sequence length="176" mass="19890">MQDYFRVGVITSTHGIRGEVKIYPTTDDIRRFKKLKKCIIDTGREQIPLEVEGCKFVKQIPVLKFRDLDSINDVEQYKGKDLLVSRQDAIPLGKDEYFIADLIGLAVYTDEGRLLGKVADVLETGANDVFAVDSLEYGEVLIPYIESCVKKISLEEGRMDICLLDGLLDLNQKSKK</sequence>
<dbReference type="Gene3D" id="2.40.30.60">
    <property type="entry name" value="RimM"/>
    <property type="match status" value="1"/>
</dbReference>
<dbReference type="GO" id="GO:0005737">
    <property type="term" value="C:cytoplasm"/>
    <property type="evidence" value="ECO:0007669"/>
    <property type="project" value="UniProtKB-SubCell"/>
</dbReference>
<gene>
    <name evidence="5 8" type="primary">rimM</name>
    <name evidence="8" type="ORF">IAB63_06330</name>
</gene>
<evidence type="ECO:0000256" key="5">
    <source>
        <dbReference type="HAMAP-Rule" id="MF_00014"/>
    </source>
</evidence>
<keyword evidence="4 5" id="KW-0143">Chaperone</keyword>
<dbReference type="SUPFAM" id="SSF50447">
    <property type="entry name" value="Translation proteins"/>
    <property type="match status" value="1"/>
</dbReference>
<dbReference type="PANTHER" id="PTHR33692:SF1">
    <property type="entry name" value="RIBOSOME MATURATION FACTOR RIMM"/>
    <property type="match status" value="1"/>
</dbReference>
<dbReference type="NCBIfam" id="TIGR02273">
    <property type="entry name" value="16S_RimM"/>
    <property type="match status" value="1"/>
</dbReference>
<accession>A0A9D1KXL9</accession>
<comment type="domain">
    <text evidence="5">The PRC barrel domain binds ribosomal protein uS19.</text>
</comment>